<accession>A0ABX3X3Z8</accession>
<proteinExistence type="predicted"/>
<protein>
    <submittedName>
        <fullName evidence="1">Uncharacterized protein</fullName>
    </submittedName>
</protein>
<evidence type="ECO:0000313" key="1">
    <source>
        <dbReference type="EMBL" id="OSJ29594.1"/>
    </source>
</evidence>
<name>A0ABX3X3Z8_9BRAD</name>
<organism evidence="1 2">
    <name type="scientific">Bradyrhizobium canariense</name>
    <dbReference type="NCBI Taxonomy" id="255045"/>
    <lineage>
        <taxon>Bacteria</taxon>
        <taxon>Pseudomonadati</taxon>
        <taxon>Pseudomonadota</taxon>
        <taxon>Alphaproteobacteria</taxon>
        <taxon>Hyphomicrobiales</taxon>
        <taxon>Nitrobacteraceae</taxon>
        <taxon>Bradyrhizobium</taxon>
    </lineage>
</organism>
<dbReference type="EMBL" id="NAFK01000157">
    <property type="protein sequence ID" value="OSJ29594.1"/>
    <property type="molecule type" value="Genomic_DNA"/>
</dbReference>
<dbReference type="Proteomes" id="UP000193884">
    <property type="component" value="Unassembled WGS sequence"/>
</dbReference>
<sequence length="256" mass="28580">MDARSRSSQAARLVRAPLLLLGFASVLWFSVALSSIRSVAIVRDATARILSDDRLKPGAISKVAAQIADQAKLKVKPSESVRGEALILLRAAEEDTGKRPPDEVDQQVKIAEEKIKSSLSVNPTDAFLWLMLYSTTISRNGLDSHKIRYLDQSYIIAPFEGWIALRRNRVGLAVFQILAETTRKRVVSEFAALIDSNFVEDAVINFESVNWAERERLLSSLERVNRISRESFAKKLSRNGLKASVPGVQIHARPWQ</sequence>
<evidence type="ECO:0000313" key="2">
    <source>
        <dbReference type="Proteomes" id="UP000193884"/>
    </source>
</evidence>
<comment type="caution">
    <text evidence="1">The sequence shown here is derived from an EMBL/GenBank/DDBJ whole genome shotgun (WGS) entry which is preliminary data.</text>
</comment>
<reference evidence="1 2" key="1">
    <citation type="submission" date="2017-03" db="EMBL/GenBank/DDBJ databases">
        <title>Whole genome sequences of fourteen strains of Bradyrhizobium canariense and one strain of Bradyrhizobium japonicum isolated from Lupinus (Papilionoideae: Genisteae) species in Algeria.</title>
        <authorList>
            <person name="Crovadore J."/>
            <person name="Chekireb D."/>
            <person name="Brachmann A."/>
            <person name="Chablais R."/>
            <person name="Cochard B."/>
            <person name="Lefort F."/>
        </authorList>
    </citation>
    <scope>NUCLEOTIDE SEQUENCE [LARGE SCALE GENOMIC DNA]</scope>
    <source>
        <strain evidence="1 2">UBMAN05</strain>
    </source>
</reference>
<keyword evidence="2" id="KW-1185">Reference proteome</keyword>
<gene>
    <name evidence="1" type="ORF">BST63_14315</name>
</gene>